<keyword evidence="2 7" id="KW-0694">RNA-binding</keyword>
<dbReference type="CDD" id="cd00165">
    <property type="entry name" value="S4"/>
    <property type="match status" value="1"/>
</dbReference>
<dbReference type="NCBIfam" id="NF008385">
    <property type="entry name" value="PRK11180.1"/>
    <property type="match status" value="1"/>
</dbReference>
<dbReference type="PANTHER" id="PTHR21600">
    <property type="entry name" value="MITOCHONDRIAL RNA PSEUDOURIDINE SYNTHASE"/>
    <property type="match status" value="1"/>
</dbReference>
<keyword evidence="3 8" id="KW-0413">Isomerase</keyword>
<dbReference type="SUPFAM" id="SSF55174">
    <property type="entry name" value="Alpha-L RNA-binding motif"/>
    <property type="match status" value="1"/>
</dbReference>
<dbReference type="InterPro" id="IPR050188">
    <property type="entry name" value="RluA_PseudoU_synthase"/>
</dbReference>
<dbReference type="InterPro" id="IPR002942">
    <property type="entry name" value="S4_RNA-bd"/>
</dbReference>
<evidence type="ECO:0000259" key="10">
    <source>
        <dbReference type="SMART" id="SM00363"/>
    </source>
</evidence>
<evidence type="ECO:0000256" key="9">
    <source>
        <dbReference type="SAM" id="MobiDB-lite"/>
    </source>
</evidence>
<dbReference type="PANTHER" id="PTHR21600:SF44">
    <property type="entry name" value="RIBOSOMAL LARGE SUBUNIT PSEUDOURIDINE SYNTHASE D"/>
    <property type="match status" value="1"/>
</dbReference>
<dbReference type="SMART" id="SM00363">
    <property type="entry name" value="S4"/>
    <property type="match status" value="1"/>
</dbReference>
<sequence length="367" mass="39750">MKIPQKKSKSPAPLAAVDAPEATTTGRGDDSTSLALAAPADSGGLRLDHVLAGLLPQHSRNRLQGWIREGRVTVDGKPVSEPKHKLWGGEAINVAAAQDAQVSASLPEAIPLRVVFEDETLIVIDKPAGLVVHPAAGNWSGTLLNALLHHAPQLSSVPRAGIVHRLDKDTSGLLVVAKTLEAQTDLVRQLQARTVKREYQALARGQVERGGTVDAPIGRHPIHRTKMAVVMGGKPARTHYRIVERFSTCTLIECSLETGRTHQIRVHLDHIGHPLVGDPVYGRGANRVPRGPAFDRQFLHARKLGLVHPATGKTMLWKSPLPDEMADLLDQLRLDAAMEADAALGDDDYDDDHDVELIYEYGDGDDD</sequence>
<dbReference type="InterPro" id="IPR006145">
    <property type="entry name" value="PsdUridine_synth_RsuA/RluA"/>
</dbReference>
<evidence type="ECO:0000256" key="2">
    <source>
        <dbReference type="ARBA" id="ARBA00022884"/>
    </source>
</evidence>
<evidence type="ECO:0000256" key="3">
    <source>
        <dbReference type="ARBA" id="ARBA00023235"/>
    </source>
</evidence>
<dbReference type="InterPro" id="IPR006224">
    <property type="entry name" value="PsdUridine_synth_RluA-like_CS"/>
</dbReference>
<dbReference type="InterPro" id="IPR020103">
    <property type="entry name" value="PsdUridine_synth_cat_dom_sf"/>
</dbReference>
<dbReference type="EMBL" id="JADJUC010000008">
    <property type="protein sequence ID" value="MBK8524326.1"/>
    <property type="molecule type" value="Genomic_DNA"/>
</dbReference>
<dbReference type="AlphaFoldDB" id="A0A9D7K212"/>
<feature type="domain" description="RNA-binding S4" evidence="10">
    <location>
        <begin position="45"/>
        <end position="111"/>
    </location>
</feature>
<dbReference type="CDD" id="cd02869">
    <property type="entry name" value="PseudoU_synth_RluA_like"/>
    <property type="match status" value="1"/>
</dbReference>
<evidence type="ECO:0000256" key="6">
    <source>
        <dbReference type="PIRSR" id="PIRSR606225-1"/>
    </source>
</evidence>
<comment type="catalytic activity">
    <reaction evidence="8">
        <text>a uridine in RNA = a pseudouridine in RNA</text>
        <dbReference type="Rhea" id="RHEA:48348"/>
        <dbReference type="Rhea" id="RHEA-COMP:12068"/>
        <dbReference type="Rhea" id="RHEA-COMP:12069"/>
        <dbReference type="ChEBI" id="CHEBI:65314"/>
        <dbReference type="ChEBI" id="CHEBI:65315"/>
    </reaction>
</comment>
<gene>
    <name evidence="11" type="primary">rluD</name>
    <name evidence="11" type="ORF">IPL58_09495</name>
</gene>
<dbReference type="SUPFAM" id="SSF55120">
    <property type="entry name" value="Pseudouridine synthase"/>
    <property type="match status" value="1"/>
</dbReference>
<dbReference type="FunFam" id="3.30.2350.10:FF:000006">
    <property type="entry name" value="Pseudouridine synthase"/>
    <property type="match status" value="1"/>
</dbReference>
<dbReference type="Pfam" id="PF01479">
    <property type="entry name" value="S4"/>
    <property type="match status" value="1"/>
</dbReference>
<feature type="compositionally biased region" description="Polar residues" evidence="9">
    <location>
        <begin position="22"/>
        <end position="33"/>
    </location>
</feature>
<evidence type="ECO:0000313" key="11">
    <source>
        <dbReference type="EMBL" id="MBK8524326.1"/>
    </source>
</evidence>
<dbReference type="GO" id="GO:0003723">
    <property type="term" value="F:RNA binding"/>
    <property type="evidence" value="ECO:0007669"/>
    <property type="project" value="UniProtKB-KW"/>
</dbReference>
<dbReference type="GO" id="GO:0000455">
    <property type="term" value="P:enzyme-directed rRNA pseudouridine synthesis"/>
    <property type="evidence" value="ECO:0007669"/>
    <property type="project" value="UniProtKB-ARBA"/>
</dbReference>
<comment type="catalytic activity">
    <reaction evidence="4">
        <text>uridine(1911/1915/1917) in 23S rRNA = pseudouridine(1911/1915/1917) in 23S rRNA</text>
        <dbReference type="Rhea" id="RHEA:42524"/>
        <dbReference type="Rhea" id="RHEA-COMP:10097"/>
        <dbReference type="Rhea" id="RHEA-COMP:10098"/>
        <dbReference type="ChEBI" id="CHEBI:65314"/>
        <dbReference type="ChEBI" id="CHEBI:65315"/>
        <dbReference type="EC" id="5.4.99.23"/>
    </reaction>
</comment>
<evidence type="ECO:0000256" key="5">
    <source>
        <dbReference type="ARBA" id="ARBA00056072"/>
    </source>
</evidence>
<organism evidence="11 12">
    <name type="scientific">Candidatus Proximibacter danicus</name>
    <dbReference type="NCBI Taxonomy" id="2954365"/>
    <lineage>
        <taxon>Bacteria</taxon>
        <taxon>Pseudomonadati</taxon>
        <taxon>Pseudomonadota</taxon>
        <taxon>Betaproteobacteria</taxon>
        <taxon>Candidatus Proximibacter</taxon>
    </lineage>
</organism>
<dbReference type="Pfam" id="PF00849">
    <property type="entry name" value="PseudoU_synth_2"/>
    <property type="match status" value="1"/>
</dbReference>
<reference evidence="11" key="1">
    <citation type="submission" date="2020-10" db="EMBL/GenBank/DDBJ databases">
        <title>Connecting structure to function with the recovery of over 1000 high-quality activated sludge metagenome-assembled genomes encoding full-length rRNA genes using long-read sequencing.</title>
        <authorList>
            <person name="Singleton C.M."/>
            <person name="Petriglieri F."/>
            <person name="Kristensen J.M."/>
            <person name="Kirkegaard R.H."/>
            <person name="Michaelsen T.Y."/>
            <person name="Andersen M.H."/>
            <person name="Karst S.M."/>
            <person name="Dueholm M.S."/>
            <person name="Nielsen P.H."/>
            <person name="Albertsen M."/>
        </authorList>
    </citation>
    <scope>NUCLEOTIDE SEQUENCE</scope>
    <source>
        <strain evidence="11">Hirt_18-Q3-R61-65_BATAC.395</strain>
    </source>
</reference>
<dbReference type="InterPro" id="IPR006225">
    <property type="entry name" value="PsdUridine_synth_RluC/D"/>
</dbReference>
<evidence type="ECO:0000256" key="8">
    <source>
        <dbReference type="RuleBase" id="RU362028"/>
    </source>
</evidence>
<dbReference type="InterPro" id="IPR036986">
    <property type="entry name" value="S4_RNA-bd_sf"/>
</dbReference>
<evidence type="ECO:0000313" key="12">
    <source>
        <dbReference type="Proteomes" id="UP000886689"/>
    </source>
</evidence>
<comment type="function">
    <text evidence="5">Responsible for synthesis of pseudouridine from uracil at positions 1911, 1915 and 1917 in 23S ribosomal RNA.</text>
</comment>
<dbReference type="GO" id="GO:0160140">
    <property type="term" value="F:23S rRNA pseudouridine(1911/1915/1917) synthase activity"/>
    <property type="evidence" value="ECO:0007669"/>
    <property type="project" value="UniProtKB-EC"/>
</dbReference>
<dbReference type="Gene3D" id="3.30.2350.10">
    <property type="entry name" value="Pseudouridine synthase"/>
    <property type="match status" value="1"/>
</dbReference>
<dbReference type="Gene3D" id="3.10.290.10">
    <property type="entry name" value="RNA-binding S4 domain"/>
    <property type="match status" value="1"/>
</dbReference>
<accession>A0A9D7K212</accession>
<evidence type="ECO:0000256" key="4">
    <source>
        <dbReference type="ARBA" id="ARBA00036882"/>
    </source>
</evidence>
<name>A0A9D7K212_9PROT</name>
<evidence type="ECO:0000256" key="7">
    <source>
        <dbReference type="PROSITE-ProRule" id="PRU00182"/>
    </source>
</evidence>
<comment type="caution">
    <text evidence="11">The sequence shown here is derived from an EMBL/GenBank/DDBJ whole genome shotgun (WGS) entry which is preliminary data.</text>
</comment>
<proteinExistence type="inferred from homology"/>
<comment type="similarity">
    <text evidence="1 8">Belongs to the pseudouridine synthase RluA family.</text>
</comment>
<feature type="region of interest" description="Disordered" evidence="9">
    <location>
        <begin position="1"/>
        <end position="33"/>
    </location>
</feature>
<evidence type="ECO:0000256" key="1">
    <source>
        <dbReference type="ARBA" id="ARBA00010876"/>
    </source>
</evidence>
<feature type="active site" evidence="6">
    <location>
        <position position="167"/>
    </location>
</feature>
<dbReference type="EC" id="5.4.99.-" evidence="8"/>
<dbReference type="Proteomes" id="UP000886689">
    <property type="component" value="Unassembled WGS sequence"/>
</dbReference>
<dbReference type="PROSITE" id="PS50889">
    <property type="entry name" value="S4"/>
    <property type="match status" value="1"/>
</dbReference>
<dbReference type="PROSITE" id="PS01129">
    <property type="entry name" value="PSI_RLU"/>
    <property type="match status" value="1"/>
</dbReference>
<dbReference type="NCBIfam" id="TIGR00005">
    <property type="entry name" value="rluA_subfam"/>
    <property type="match status" value="1"/>
</dbReference>
<protein>
    <recommendedName>
        <fullName evidence="8">Pseudouridine synthase</fullName>
        <ecNumber evidence="8">5.4.99.-</ecNumber>
    </recommendedName>
</protein>